<name>A0A166ILN8_NODSP</name>
<accession>A0A166ILN8</accession>
<comment type="caution">
    <text evidence="1">The sequence shown here is derived from an EMBL/GenBank/DDBJ whole genome shotgun (WGS) entry which is preliminary data.</text>
</comment>
<dbReference type="AlphaFoldDB" id="A0A166ILN8"/>
<dbReference type="Proteomes" id="UP000076555">
    <property type="component" value="Unassembled WGS sequence"/>
</dbReference>
<proteinExistence type="predicted"/>
<gene>
    <name evidence="1" type="ORF">A2T98_17350</name>
</gene>
<organism evidence="1 2">
    <name type="scientific">Nodularia spumigena CENA596</name>
    <dbReference type="NCBI Taxonomy" id="1819295"/>
    <lineage>
        <taxon>Bacteria</taxon>
        <taxon>Bacillati</taxon>
        <taxon>Cyanobacteriota</taxon>
        <taxon>Cyanophyceae</taxon>
        <taxon>Nostocales</taxon>
        <taxon>Nodulariaceae</taxon>
        <taxon>Nodularia</taxon>
    </lineage>
</organism>
<evidence type="ECO:0000313" key="1">
    <source>
        <dbReference type="EMBL" id="KZL48559.1"/>
    </source>
</evidence>
<reference evidence="1 2" key="1">
    <citation type="submission" date="2016-04" db="EMBL/GenBank/DDBJ databases">
        <title>Draft Genome Assembly of the Bloom-forming Cyanobacterium Nodularia spumigena Strain CENA596 in Shrimp Production Ponds.</title>
        <authorList>
            <person name="Popin R.V."/>
            <person name="Rigonato J."/>
            <person name="Abreu V.A."/>
            <person name="Andreote A.P."/>
            <person name="Silveira S.B."/>
            <person name="Odebrecht C."/>
            <person name="Fiore M.F."/>
        </authorList>
    </citation>
    <scope>NUCLEOTIDE SEQUENCE [LARGE SCALE GENOMIC DNA]</scope>
    <source>
        <strain evidence="1 2">CENA596</strain>
    </source>
</reference>
<protein>
    <submittedName>
        <fullName evidence="1">Uncharacterized protein</fullName>
    </submittedName>
</protein>
<evidence type="ECO:0000313" key="2">
    <source>
        <dbReference type="Proteomes" id="UP000076555"/>
    </source>
</evidence>
<dbReference type="EMBL" id="LWAJ01000235">
    <property type="protein sequence ID" value="KZL48559.1"/>
    <property type="molecule type" value="Genomic_DNA"/>
</dbReference>
<sequence>MKAKFFRQLTVFSITGFVMMSVKSICFAQGMVVMKSDRTLEYNYTWRGHAPRGRAECFQEAGKELVASLNQMGNIQEFDRRTGANTERTLSNQFENIGKLIRNKTTFIDSRTQSTISTGTQRGLIVSVRTLDFKDGTYYQDYKRRWDGVRNSKCGGTLLYKFIVYGPNNLQSTRPGTSTPTKGRSVVFHNRCRYPVKLAMRYRQPSGEWKTSGWWNFVAGRRAYLTQNEVRISSNNSVFYYYAQITQGPHRNYKWSGNENRKFSGRTLPMKKTKLPIKSNGNYELSISCNNITT</sequence>